<dbReference type="GO" id="GO:0034605">
    <property type="term" value="P:cellular response to heat"/>
    <property type="evidence" value="ECO:0007669"/>
    <property type="project" value="UniProtKB-UniRule"/>
</dbReference>
<dbReference type="EMBL" id="CP011125">
    <property type="protein sequence ID" value="AKF03356.1"/>
    <property type="molecule type" value="Genomic_DNA"/>
</dbReference>
<dbReference type="STRING" id="927083.DB32_000505"/>
<evidence type="ECO:0000256" key="10">
    <source>
        <dbReference type="PIRNR" id="PIRNR001174"/>
    </source>
</evidence>
<feature type="region of interest" description="Disordered" evidence="14">
    <location>
        <begin position="777"/>
        <end position="800"/>
    </location>
</feature>
<comment type="catalytic activity">
    <reaction evidence="9 10 13">
        <text>Hydrolysis of proteins in presence of ATP.</text>
        <dbReference type="EC" id="3.4.21.53"/>
    </reaction>
</comment>
<comment type="induction">
    <text evidence="9">By heat shock.</text>
</comment>
<comment type="function">
    <text evidence="9">ATP-dependent serine protease that mediates the selective degradation of mutant and abnormal proteins as well as certain short-lived regulatory proteins. Required for cellular homeostasis and for survival from DNA damage and developmental changes induced by stress. Degrades polypeptides processively to yield small peptide fragments that are 5 to 10 amino acids long. Binds to DNA in a double-stranded, site-specific manner.</text>
</comment>
<dbReference type="InterPro" id="IPR027065">
    <property type="entry name" value="Lon_Prtase"/>
</dbReference>
<dbReference type="PRINTS" id="PR00830">
    <property type="entry name" value="ENDOLAPTASE"/>
</dbReference>
<dbReference type="InterPro" id="IPR027417">
    <property type="entry name" value="P-loop_NTPase"/>
</dbReference>
<evidence type="ECO:0000256" key="8">
    <source>
        <dbReference type="ARBA" id="ARBA00023016"/>
    </source>
</evidence>
<accession>A0A0F6VZ58</accession>
<dbReference type="GO" id="GO:0006515">
    <property type="term" value="P:protein quality control for misfolded or incompletely synthesized proteins"/>
    <property type="evidence" value="ECO:0007669"/>
    <property type="project" value="UniProtKB-UniRule"/>
</dbReference>
<dbReference type="SMART" id="SM00464">
    <property type="entry name" value="LON"/>
    <property type="match status" value="1"/>
</dbReference>
<dbReference type="InterPro" id="IPR027543">
    <property type="entry name" value="Lon_bac"/>
</dbReference>
<dbReference type="NCBIfam" id="TIGR00763">
    <property type="entry name" value="lon"/>
    <property type="match status" value="1"/>
</dbReference>
<feature type="domain" description="Lon N-terminal" evidence="16">
    <location>
        <begin position="14"/>
        <end position="208"/>
    </location>
</feature>
<feature type="active site" evidence="9 11">
    <location>
        <position position="725"/>
    </location>
</feature>
<gene>
    <name evidence="9" type="primary">lon</name>
    <name evidence="17" type="ORF">DB32_000505</name>
</gene>
<keyword evidence="3 9" id="KW-0645">Protease</keyword>
<evidence type="ECO:0000256" key="12">
    <source>
        <dbReference type="PIRSR" id="PIRSR001174-2"/>
    </source>
</evidence>
<reference evidence="17 18" key="1">
    <citation type="submission" date="2015-03" db="EMBL/GenBank/DDBJ databases">
        <title>Genome assembly of Sandaracinus amylolyticus DSM 53668.</title>
        <authorList>
            <person name="Sharma G."/>
            <person name="Subramanian S."/>
        </authorList>
    </citation>
    <scope>NUCLEOTIDE SEQUENCE [LARGE SCALE GENOMIC DNA]</scope>
    <source>
        <strain evidence="17 18">DSM 53668</strain>
    </source>
</reference>
<feature type="binding site" evidence="9 12">
    <location>
        <begin position="359"/>
        <end position="366"/>
    </location>
    <ligand>
        <name>ATP</name>
        <dbReference type="ChEBI" id="CHEBI:30616"/>
    </ligand>
</feature>
<sequence>MSATIPPPEGPEILPILPLRNSVLFPASVVPVNVGRARSVKLIEESFGRDRPTIGVVAQLVADVEDPEFEQVYELGTVARVLKVIRLSSGNYSVVLQGIARMRILEPQGRVPYMRARVQRIHEAPIRDTEIDALGAALRESARKLGELLPHQSREHALQLDNVSDAGALADLVATNLPVSTQQKQQILQILDVRERLRKVAELVSRQSQVYRVKKEISTMVQEEMSRSQREFLLRQQMKTIRRELGEAEDDDEIETLRERIARAHMPNDAEKAARKQLSRMRSMSPNGAEYQVCRNYVEWLADLPWSKTTADRLDVAEARRVLDEDHHGLDRIKRRIVEYIAVRRLKSDIRGPILCFVGPPGVGKTSLAKSIARATGRNFVRVALGGVQDEAEIRGHRRTYVGAYPGRFVAGLKNAGARNPVMLLDEIDKLGSDGRGDPASALLEVLDPEQNNTFTDHYLEVPVDLSPVLFIATANRKDTIPRPLLDRMELIELAGYTRDEKQAIAKNFLIPKQLEEHGLSPERLDFSDEAIDRLVDEYTREAGVRRLEQTIASVCRHVAVRLAEGEDVAQLADGAYVEKVLGPPRYDKQIAEKLGHAGVATGLAWTPAGGELMIVEASQMQGTGGIRVTGKVGDVMQESVAAAFTYIRARAESLGLAPDFLSKIDVHLHLPGGGIPKDGPSGGIAIFVAIASMLTQLKVRPDVGMTGEITLRGHVLPVSGIKEKCLAAHRAGLKHVLIPKRNEADLDEVPETIRKDLVIHLVSKVDEVLALVLELPSDGSPRPPSPPASSGPQEVATAS</sequence>
<dbReference type="OrthoDB" id="9803599at2"/>
<evidence type="ECO:0000256" key="1">
    <source>
        <dbReference type="ARBA" id="ARBA00004496"/>
    </source>
</evidence>
<dbReference type="Gene3D" id="1.10.8.60">
    <property type="match status" value="1"/>
</dbReference>
<dbReference type="SUPFAM" id="SSF88697">
    <property type="entry name" value="PUA domain-like"/>
    <property type="match status" value="1"/>
</dbReference>
<dbReference type="EC" id="3.4.21.53" evidence="9 10"/>
<dbReference type="GO" id="GO:0004252">
    <property type="term" value="F:serine-type endopeptidase activity"/>
    <property type="evidence" value="ECO:0007669"/>
    <property type="project" value="UniProtKB-UniRule"/>
</dbReference>
<keyword evidence="7 9" id="KW-0067">ATP-binding</keyword>
<dbReference type="Pfam" id="PF22667">
    <property type="entry name" value="Lon_lid"/>
    <property type="match status" value="1"/>
</dbReference>
<dbReference type="GO" id="GO:0004176">
    <property type="term" value="F:ATP-dependent peptidase activity"/>
    <property type="evidence" value="ECO:0007669"/>
    <property type="project" value="UniProtKB-UniRule"/>
</dbReference>
<dbReference type="FunFam" id="1.20.5.5270:FF:000002">
    <property type="entry name" value="Lon protease homolog"/>
    <property type="match status" value="1"/>
</dbReference>
<dbReference type="GO" id="GO:0005737">
    <property type="term" value="C:cytoplasm"/>
    <property type="evidence" value="ECO:0007669"/>
    <property type="project" value="UniProtKB-SubCell"/>
</dbReference>
<dbReference type="InterPro" id="IPR015947">
    <property type="entry name" value="PUA-like_sf"/>
</dbReference>
<dbReference type="GO" id="GO:0005524">
    <property type="term" value="F:ATP binding"/>
    <property type="evidence" value="ECO:0007669"/>
    <property type="project" value="UniProtKB-UniRule"/>
</dbReference>
<evidence type="ECO:0000256" key="13">
    <source>
        <dbReference type="PROSITE-ProRule" id="PRU01122"/>
    </source>
</evidence>
<evidence type="ECO:0000256" key="3">
    <source>
        <dbReference type="ARBA" id="ARBA00022670"/>
    </source>
</evidence>
<keyword evidence="4 9" id="KW-0547">Nucleotide-binding</keyword>
<evidence type="ECO:0000256" key="2">
    <source>
        <dbReference type="ARBA" id="ARBA00022490"/>
    </source>
</evidence>
<feature type="domain" description="Lon proteolytic" evidence="15">
    <location>
        <begin position="595"/>
        <end position="776"/>
    </location>
</feature>
<comment type="similarity">
    <text evidence="9 10 13">Belongs to the peptidase S16 family.</text>
</comment>
<evidence type="ECO:0000313" key="18">
    <source>
        <dbReference type="Proteomes" id="UP000034883"/>
    </source>
</evidence>
<dbReference type="Pfam" id="PF05362">
    <property type="entry name" value="Lon_C"/>
    <property type="match status" value="1"/>
</dbReference>
<dbReference type="InterPro" id="IPR003959">
    <property type="entry name" value="ATPase_AAA_core"/>
</dbReference>
<dbReference type="InterPro" id="IPR054594">
    <property type="entry name" value="Lon_lid"/>
</dbReference>
<evidence type="ECO:0000313" key="17">
    <source>
        <dbReference type="EMBL" id="AKF03356.1"/>
    </source>
</evidence>
<dbReference type="KEGG" id="samy:DB32_000505"/>
<evidence type="ECO:0000256" key="9">
    <source>
        <dbReference type="HAMAP-Rule" id="MF_01973"/>
    </source>
</evidence>
<dbReference type="SUPFAM" id="SSF54211">
    <property type="entry name" value="Ribosomal protein S5 domain 2-like"/>
    <property type="match status" value="1"/>
</dbReference>
<evidence type="ECO:0000259" key="15">
    <source>
        <dbReference type="PROSITE" id="PS51786"/>
    </source>
</evidence>
<dbReference type="InterPro" id="IPR004815">
    <property type="entry name" value="Lon_bac/euk-typ"/>
</dbReference>
<dbReference type="RefSeq" id="WP_053230796.1">
    <property type="nucleotide sequence ID" value="NZ_CP011125.1"/>
</dbReference>
<dbReference type="Gene3D" id="1.20.5.5270">
    <property type="match status" value="1"/>
</dbReference>
<name>A0A0F6VZ58_9BACT</name>
<dbReference type="InterPro" id="IPR020568">
    <property type="entry name" value="Ribosomal_Su5_D2-typ_SF"/>
</dbReference>
<dbReference type="InterPro" id="IPR008269">
    <property type="entry name" value="Lon_proteolytic"/>
</dbReference>
<dbReference type="PIRSF" id="PIRSF001174">
    <property type="entry name" value="Lon_proteas"/>
    <property type="match status" value="1"/>
</dbReference>
<dbReference type="SUPFAM" id="SSF52540">
    <property type="entry name" value="P-loop containing nucleoside triphosphate hydrolases"/>
    <property type="match status" value="1"/>
</dbReference>
<dbReference type="InterPro" id="IPR003593">
    <property type="entry name" value="AAA+_ATPase"/>
</dbReference>
<dbReference type="Pfam" id="PF02190">
    <property type="entry name" value="LON_substr_bdg"/>
    <property type="match status" value="1"/>
</dbReference>
<evidence type="ECO:0000256" key="6">
    <source>
        <dbReference type="ARBA" id="ARBA00022825"/>
    </source>
</evidence>
<dbReference type="AlphaFoldDB" id="A0A0F6VZ58"/>
<dbReference type="PANTHER" id="PTHR10046">
    <property type="entry name" value="ATP DEPENDENT LON PROTEASE FAMILY MEMBER"/>
    <property type="match status" value="1"/>
</dbReference>
<evidence type="ECO:0000256" key="14">
    <source>
        <dbReference type="SAM" id="MobiDB-lite"/>
    </source>
</evidence>
<keyword evidence="18" id="KW-1185">Reference proteome</keyword>
<dbReference type="Gene3D" id="1.20.58.1480">
    <property type="match status" value="1"/>
</dbReference>
<dbReference type="InterPro" id="IPR003111">
    <property type="entry name" value="Lon_prtase_N"/>
</dbReference>
<keyword evidence="6 9" id="KW-0720">Serine protease</keyword>
<evidence type="ECO:0000256" key="4">
    <source>
        <dbReference type="ARBA" id="ARBA00022741"/>
    </source>
</evidence>
<evidence type="ECO:0000256" key="11">
    <source>
        <dbReference type="PIRSR" id="PIRSR001174-1"/>
    </source>
</evidence>
<dbReference type="InterPro" id="IPR014721">
    <property type="entry name" value="Ribsml_uS5_D2-typ_fold_subgr"/>
</dbReference>
<dbReference type="GO" id="GO:0016887">
    <property type="term" value="F:ATP hydrolysis activity"/>
    <property type="evidence" value="ECO:0007669"/>
    <property type="project" value="UniProtKB-UniRule"/>
</dbReference>
<dbReference type="HAMAP" id="MF_01973">
    <property type="entry name" value="lon_bact"/>
    <property type="match status" value="1"/>
</dbReference>
<dbReference type="Gene3D" id="3.30.230.10">
    <property type="match status" value="1"/>
</dbReference>
<dbReference type="Proteomes" id="UP000034883">
    <property type="component" value="Chromosome"/>
</dbReference>
<keyword evidence="8 9" id="KW-0346">Stress response</keyword>
<evidence type="ECO:0000256" key="5">
    <source>
        <dbReference type="ARBA" id="ARBA00022801"/>
    </source>
</evidence>
<dbReference type="PROSITE" id="PS51786">
    <property type="entry name" value="LON_PROTEOLYTIC"/>
    <property type="match status" value="1"/>
</dbReference>
<keyword evidence="5 9" id="KW-0378">Hydrolase</keyword>
<dbReference type="PROSITE" id="PS51787">
    <property type="entry name" value="LON_N"/>
    <property type="match status" value="1"/>
</dbReference>
<organism evidence="17 18">
    <name type="scientific">Sandaracinus amylolyticus</name>
    <dbReference type="NCBI Taxonomy" id="927083"/>
    <lineage>
        <taxon>Bacteria</taxon>
        <taxon>Pseudomonadati</taxon>
        <taxon>Myxococcota</taxon>
        <taxon>Polyangia</taxon>
        <taxon>Polyangiales</taxon>
        <taxon>Sandaracinaceae</taxon>
        <taxon>Sandaracinus</taxon>
    </lineage>
</organism>
<comment type="subcellular location">
    <subcellularLocation>
        <location evidence="1 9 10">Cytoplasm</location>
    </subcellularLocation>
</comment>
<dbReference type="Pfam" id="PF00004">
    <property type="entry name" value="AAA"/>
    <property type="match status" value="1"/>
</dbReference>
<feature type="active site" evidence="9 11">
    <location>
        <position position="682"/>
    </location>
</feature>
<evidence type="ECO:0000256" key="7">
    <source>
        <dbReference type="ARBA" id="ARBA00022840"/>
    </source>
</evidence>
<protein>
    <recommendedName>
        <fullName evidence="9 10">Lon protease</fullName>
        <ecNumber evidence="9 10">3.4.21.53</ecNumber>
    </recommendedName>
    <alternativeName>
        <fullName evidence="9">ATP-dependent protease La</fullName>
    </alternativeName>
</protein>
<proteinExistence type="evidence at transcript level"/>
<dbReference type="FunFam" id="3.40.50.300:FF:000382">
    <property type="entry name" value="Lon protease homolog 2, peroxisomal"/>
    <property type="match status" value="1"/>
</dbReference>
<dbReference type="SMART" id="SM00382">
    <property type="entry name" value="AAA"/>
    <property type="match status" value="1"/>
</dbReference>
<keyword evidence="2 9" id="KW-0963">Cytoplasm</keyword>
<evidence type="ECO:0000259" key="16">
    <source>
        <dbReference type="PROSITE" id="PS51787"/>
    </source>
</evidence>
<dbReference type="InterPro" id="IPR046336">
    <property type="entry name" value="Lon_prtase_N_sf"/>
</dbReference>
<dbReference type="Gene3D" id="2.30.130.40">
    <property type="entry name" value="LON domain-like"/>
    <property type="match status" value="1"/>
</dbReference>
<dbReference type="CDD" id="cd19500">
    <property type="entry name" value="RecA-like_Lon"/>
    <property type="match status" value="1"/>
</dbReference>
<dbReference type="GO" id="GO:0043565">
    <property type="term" value="F:sequence-specific DNA binding"/>
    <property type="evidence" value="ECO:0007669"/>
    <property type="project" value="UniProtKB-UniRule"/>
</dbReference>
<comment type="subunit">
    <text evidence="9 10">Homohexamer. Organized in a ring with a central cavity.</text>
</comment>
<dbReference type="Gene3D" id="3.40.50.300">
    <property type="entry name" value="P-loop containing nucleotide triphosphate hydrolases"/>
    <property type="match status" value="1"/>
</dbReference>